<evidence type="ECO:0000313" key="2">
    <source>
        <dbReference type="Proteomes" id="UP000566071"/>
    </source>
</evidence>
<sequence length="203" mass="22126">MKKLVFPLIILIVGFAAGYFYANSKTTATGPAAASKMALTDFHSDNSISYDEAKMLVDTFGTKGLDDANGKPGGKGLKTRSIFIPLTKLDALVAALDAARAKDGKTDGIRIYFGRYPKMQLDRKPYEHPYRNTLIIVSTKDTAILQRGGKTPVNMHLDYFGAPNHKTATFMLMVNPENRGEMCPNNCDGATLVCPDPTDPDCQ</sequence>
<dbReference type="RefSeq" id="WP_175268894.1">
    <property type="nucleotide sequence ID" value="NZ_JABFCR010000004.1"/>
</dbReference>
<organism evidence="1 2">
    <name type="scientific">Mucilaginibacter humi</name>
    <dbReference type="NCBI Taxonomy" id="2732510"/>
    <lineage>
        <taxon>Bacteria</taxon>
        <taxon>Pseudomonadati</taxon>
        <taxon>Bacteroidota</taxon>
        <taxon>Sphingobacteriia</taxon>
        <taxon>Sphingobacteriales</taxon>
        <taxon>Sphingobacteriaceae</taxon>
        <taxon>Mucilaginibacter</taxon>
    </lineage>
</organism>
<name>A0ABX1VZY4_9SPHI</name>
<dbReference type="EMBL" id="JABFCR010000004">
    <property type="protein sequence ID" value="NNU33194.1"/>
    <property type="molecule type" value="Genomic_DNA"/>
</dbReference>
<protein>
    <submittedName>
        <fullName evidence="1">Uncharacterized protein</fullName>
    </submittedName>
</protein>
<proteinExistence type="predicted"/>
<keyword evidence="2" id="KW-1185">Reference proteome</keyword>
<evidence type="ECO:0000313" key="1">
    <source>
        <dbReference type="EMBL" id="NNU33194.1"/>
    </source>
</evidence>
<gene>
    <name evidence="1" type="ORF">HK413_01585</name>
</gene>
<comment type="caution">
    <text evidence="1">The sequence shown here is derived from an EMBL/GenBank/DDBJ whole genome shotgun (WGS) entry which is preliminary data.</text>
</comment>
<accession>A0ABX1VZY4</accession>
<dbReference type="Proteomes" id="UP000566071">
    <property type="component" value="Unassembled WGS sequence"/>
</dbReference>
<reference evidence="1 2" key="1">
    <citation type="submission" date="2020-05" db="EMBL/GenBank/DDBJ databases">
        <authorList>
            <person name="Khan S.A."/>
            <person name="Jeon C.O."/>
            <person name="Chun B.H."/>
        </authorList>
    </citation>
    <scope>NUCLEOTIDE SEQUENCE [LARGE SCALE GENOMIC DNA]</scope>
    <source>
        <strain evidence="1 2">S1162</strain>
    </source>
</reference>